<evidence type="ECO:0000313" key="1">
    <source>
        <dbReference type="EMBL" id="GAE33238.1"/>
    </source>
</evidence>
<evidence type="ECO:0000313" key="2">
    <source>
        <dbReference type="Proteomes" id="UP000018896"/>
    </source>
</evidence>
<dbReference type="AlphaFoldDB" id="W4QNI8"/>
<sequence length="81" mass="9363">MMKGLMGDFKFKKHYLAEIDHVGEKLKSWSWDIYIAANDKQEYRGKALAPGQGIEIPWTPIGENILEEMMALCEQQMPKHP</sequence>
<proteinExistence type="predicted"/>
<organism evidence="1 2">
    <name type="scientific">Halalkalibacter akibai (strain ATCC 43226 / DSM 21942 / CIP 109018 / JCM 9157 / 1139)</name>
    <name type="common">Bacillus akibai</name>
    <dbReference type="NCBI Taxonomy" id="1236973"/>
    <lineage>
        <taxon>Bacteria</taxon>
        <taxon>Bacillati</taxon>
        <taxon>Bacillota</taxon>
        <taxon>Bacilli</taxon>
        <taxon>Bacillales</taxon>
        <taxon>Bacillaceae</taxon>
        <taxon>Halalkalibacter</taxon>
    </lineage>
</organism>
<reference evidence="1 2" key="1">
    <citation type="journal article" date="2014" name="Genome Announc.">
        <title>Draft Genome Sequences of Three Alkaliphilic Bacillus Strains, Bacillus wakoensis JCM 9140T, Bacillus akibai JCM 9157T, and Bacillus hemicellulosilyticus JCM 9152T.</title>
        <authorList>
            <person name="Yuki M."/>
            <person name="Oshima K."/>
            <person name="Suda W."/>
            <person name="Oshida Y."/>
            <person name="Kitamura K."/>
            <person name="Iida T."/>
            <person name="Hattori M."/>
            <person name="Ohkuma M."/>
        </authorList>
    </citation>
    <scope>NUCLEOTIDE SEQUENCE [LARGE SCALE GENOMIC DNA]</scope>
    <source>
        <strain evidence="1 2">JCM 9157</strain>
    </source>
</reference>
<accession>W4QNI8</accession>
<dbReference type="STRING" id="1236973.JCM9157_229"/>
<gene>
    <name evidence="1" type="ORF">JCM9157_229</name>
</gene>
<dbReference type="RefSeq" id="WP_035661142.1">
    <property type="nucleotide sequence ID" value="NZ_BAUV01000001.1"/>
</dbReference>
<dbReference type="EMBL" id="BAUV01000001">
    <property type="protein sequence ID" value="GAE33238.1"/>
    <property type="molecule type" value="Genomic_DNA"/>
</dbReference>
<dbReference type="OrthoDB" id="2886181at2"/>
<dbReference type="eggNOG" id="ENOG5030D7G">
    <property type="taxonomic scope" value="Bacteria"/>
</dbReference>
<comment type="caution">
    <text evidence="1">The sequence shown here is derived from an EMBL/GenBank/DDBJ whole genome shotgun (WGS) entry which is preliminary data.</text>
</comment>
<keyword evidence="2" id="KW-1185">Reference proteome</keyword>
<protein>
    <submittedName>
        <fullName evidence="1">Uncharacterized protein</fullName>
    </submittedName>
</protein>
<dbReference type="Proteomes" id="UP000018896">
    <property type="component" value="Unassembled WGS sequence"/>
</dbReference>
<name>W4QNI8_HALA3</name>